<dbReference type="InterPro" id="IPR011129">
    <property type="entry name" value="CSD"/>
</dbReference>
<dbReference type="InterPro" id="IPR004476">
    <property type="entry name" value="RNase_II/RNase_R"/>
</dbReference>
<dbReference type="CDD" id="cd04471">
    <property type="entry name" value="S1_RNase_R"/>
    <property type="match status" value="1"/>
</dbReference>
<accession>A0A0H3DLH9</accession>
<organism evidence="9 10">
    <name type="scientific">Mycoplasmoides pneumoniae (strain ATCC 15531 / DSM 23978 / CIP 103766 / NBRC 14401 / NCTC 10119 / FH)</name>
    <name type="common">Mycoplasma pneumoniae</name>
    <dbReference type="NCBI Taxonomy" id="722438"/>
    <lineage>
        <taxon>Bacteria</taxon>
        <taxon>Bacillati</taxon>
        <taxon>Mycoplasmatota</taxon>
        <taxon>Mycoplasmoidales</taxon>
        <taxon>Mycoplasmoidaceae</taxon>
        <taxon>Mycoplasmoides</taxon>
    </lineage>
</organism>
<comment type="catalytic activity">
    <reaction evidence="1 7">
        <text>Exonucleolytic cleavage in the 3'- to 5'-direction to yield nucleoside 5'-phosphates.</text>
        <dbReference type="EC" id="3.1.13.1"/>
    </reaction>
</comment>
<sequence>MKVLTDLQKRIFAIVKKENGKPIPPGIVVRMMENQAGFPGKQQVYRAIDDLLEWHIFRKSGGATNQLLINYELADPVLDQKFQGILNLGNKNTGFVRPLDDDKTVYYIHFSNLAGALDGDLVEFCPLDKPQVGDKFDAAVLKIVKRSRVLYAGNFLIEYSDFGQEFRIVADNPRFYLTPIVNKASVPAELESNTKVAFQIDEYDPANNLCKVSIQQILGNNDEPLINLKAIMLDHSIVFEKNDVVEQQAAKLQFDEKEQSKPYRKDLTELAFVTIDPATSKDLDDAIYVKRTDKGFVLYVAIADVAYYVQRNSELDIEARHKTSSIYLPGYYVVPMLPERLSNELCSLNPNEKRYVVVCELNFDHEARLNFSEVYPATIVSQRRFAYSEVNDWLEDSDALKDESATVLESLKAGFTLSELIAEQRKKKGTIDLSHSETEVVVDQNYYPIEIRFLTHGKAETMIENLMVVANEAVAWTLTNHKVHLPYRVHPRPSKKKLQMLLENIVELKITQPNFVLDTVTSTQIAAWLKENKDNPSYDIFVILLLRTLGKAFYIVNPLIHFSIGSHHYTHFTSPIRRYADLTVHRLLWMNLFTPERFTDTEREQLNAELEQICETINDTEIKINGCERTANDYLTTLYLSKQVGQTFHGFISAITSFGIFMRMDENNFDGLIKITSIPEDFFVFEKDRMVLRGKRTNKVFRIGDRLTAKLTEIDTVQKRAILTLV</sequence>
<dbReference type="GO" id="GO:0006402">
    <property type="term" value="P:mRNA catabolic process"/>
    <property type="evidence" value="ECO:0007669"/>
    <property type="project" value="TreeGrafter"/>
</dbReference>
<dbReference type="PANTHER" id="PTHR23355:SF9">
    <property type="entry name" value="DIS3-LIKE EXONUCLEASE 2"/>
    <property type="match status" value="1"/>
</dbReference>
<evidence type="ECO:0000313" key="9">
    <source>
        <dbReference type="EMBL" id="ADK87230.1"/>
    </source>
</evidence>
<dbReference type="NCBIfam" id="TIGR02063">
    <property type="entry name" value="RNase_R"/>
    <property type="match status" value="1"/>
</dbReference>
<protein>
    <recommendedName>
        <fullName evidence="7">Ribonuclease R</fullName>
        <shortName evidence="7">RNase R</shortName>
        <ecNumber evidence="7">3.1.13.1</ecNumber>
    </recommendedName>
</protein>
<dbReference type="EC" id="3.1.13.1" evidence="7"/>
<keyword evidence="6 7" id="KW-0694">RNA-binding</keyword>
<name>A0A0H3DLH9_MYCPB</name>
<reference evidence="9 10" key="1">
    <citation type="journal article" date="2010" name="Appl. Environ. Microbiol.">
        <title>Targeted chromosomal knockouts in Mycoplasma pneumoniae.</title>
        <authorList>
            <person name="Krishnakumar R."/>
            <person name="Assad-Garcia N."/>
            <person name="Benders G.A."/>
            <person name="Phan Q."/>
            <person name="Montague M.G."/>
            <person name="Glass J.I."/>
        </authorList>
    </citation>
    <scope>NUCLEOTIDE SEQUENCE [LARGE SCALE GENOMIC DNA]</scope>
    <source>
        <strain evidence="10">ATCC 15531 / DSM 22911 / NBRC 14401 / NCTC 10119 / FH</strain>
    </source>
</reference>
<gene>
    <name evidence="7 9" type="primary">rnr</name>
    <name evidence="9" type="ordered locus">MPNE_0275</name>
</gene>
<dbReference type="PATRIC" id="fig|722438.3.peg.268"/>
<dbReference type="Pfam" id="PF00773">
    <property type="entry name" value="RNB"/>
    <property type="match status" value="1"/>
</dbReference>
<dbReference type="GO" id="GO:0003723">
    <property type="term" value="F:RNA binding"/>
    <property type="evidence" value="ECO:0007669"/>
    <property type="project" value="UniProtKB-UniRule"/>
</dbReference>
<feature type="domain" description="S1 motif" evidence="8">
    <location>
        <begin position="645"/>
        <end position="726"/>
    </location>
</feature>
<keyword evidence="2 7" id="KW-0963">Cytoplasm</keyword>
<evidence type="ECO:0000256" key="4">
    <source>
        <dbReference type="ARBA" id="ARBA00022801"/>
    </source>
</evidence>
<dbReference type="InterPro" id="IPR001900">
    <property type="entry name" value="RNase_II/R"/>
</dbReference>
<dbReference type="InterPro" id="IPR011805">
    <property type="entry name" value="RNase_R"/>
</dbReference>
<comment type="subcellular location">
    <subcellularLocation>
        <location evidence="7">Cytoplasm</location>
    </subcellularLocation>
</comment>
<evidence type="ECO:0000256" key="2">
    <source>
        <dbReference type="ARBA" id="ARBA00022490"/>
    </source>
</evidence>
<comment type="similarity">
    <text evidence="7">Belongs to the RNR ribonuclease family. RNase R subfamily.</text>
</comment>
<keyword evidence="5 7" id="KW-0269">Exonuclease</keyword>
<dbReference type="STRING" id="722438.F539_01345"/>
<dbReference type="PROSITE" id="PS01175">
    <property type="entry name" value="RIBONUCLEASE_II"/>
    <property type="match status" value="1"/>
</dbReference>
<evidence type="ECO:0000313" key="10">
    <source>
        <dbReference type="Proteomes" id="UP000007756"/>
    </source>
</evidence>
<dbReference type="RefSeq" id="WP_014325416.1">
    <property type="nucleotide sequence ID" value="NZ_CP010546.1"/>
</dbReference>
<dbReference type="KEGG" id="mpj:MPNE_0275"/>
<dbReference type="eggNOG" id="COG0557">
    <property type="taxonomic scope" value="Bacteria"/>
</dbReference>
<dbReference type="GeneID" id="66609111"/>
<dbReference type="InterPro" id="IPR003029">
    <property type="entry name" value="S1_domain"/>
</dbReference>
<dbReference type="GO" id="GO:0005829">
    <property type="term" value="C:cytosol"/>
    <property type="evidence" value="ECO:0007669"/>
    <property type="project" value="TreeGrafter"/>
</dbReference>
<dbReference type="InterPro" id="IPR022966">
    <property type="entry name" value="RNase_II/R_CS"/>
</dbReference>
<dbReference type="InterPro" id="IPR012340">
    <property type="entry name" value="NA-bd_OB-fold"/>
</dbReference>
<evidence type="ECO:0000256" key="3">
    <source>
        <dbReference type="ARBA" id="ARBA00022722"/>
    </source>
</evidence>
<keyword evidence="3 7" id="KW-0540">Nuclease</keyword>
<keyword evidence="4 7" id="KW-0378">Hydrolase</keyword>
<dbReference type="PaxDb" id="722438-MPNE_0275"/>
<proteinExistence type="inferred from homology"/>
<dbReference type="PROSITE" id="PS50126">
    <property type="entry name" value="S1"/>
    <property type="match status" value="1"/>
</dbReference>
<dbReference type="SUPFAM" id="SSF50249">
    <property type="entry name" value="Nucleic acid-binding proteins"/>
    <property type="match status" value="3"/>
</dbReference>
<dbReference type="GO" id="GO:0008859">
    <property type="term" value="F:exoribonuclease II activity"/>
    <property type="evidence" value="ECO:0007669"/>
    <property type="project" value="UniProtKB-UniRule"/>
</dbReference>
<evidence type="ECO:0000256" key="5">
    <source>
        <dbReference type="ARBA" id="ARBA00022839"/>
    </source>
</evidence>
<evidence type="ECO:0000259" key="8">
    <source>
        <dbReference type="PROSITE" id="PS50126"/>
    </source>
</evidence>
<dbReference type="SMART" id="SM00316">
    <property type="entry name" value="S1"/>
    <property type="match status" value="1"/>
</dbReference>
<dbReference type="HAMAP" id="MF_01895">
    <property type="entry name" value="RNase_R"/>
    <property type="match status" value="1"/>
</dbReference>
<dbReference type="SMART" id="SM00955">
    <property type="entry name" value="RNB"/>
    <property type="match status" value="1"/>
</dbReference>
<dbReference type="Pfam" id="PF00575">
    <property type="entry name" value="S1"/>
    <property type="match status" value="1"/>
</dbReference>
<dbReference type="AlphaFoldDB" id="A0A0H3DLH9"/>
<dbReference type="HOGENOM" id="CLU_002333_7_3_14"/>
<evidence type="ECO:0000256" key="6">
    <source>
        <dbReference type="ARBA" id="ARBA00022884"/>
    </source>
</evidence>
<evidence type="ECO:0000256" key="1">
    <source>
        <dbReference type="ARBA" id="ARBA00001849"/>
    </source>
</evidence>
<dbReference type="PANTHER" id="PTHR23355">
    <property type="entry name" value="RIBONUCLEASE"/>
    <property type="match status" value="1"/>
</dbReference>
<dbReference type="Gene3D" id="2.40.50.140">
    <property type="entry name" value="Nucleic acid-binding proteins"/>
    <property type="match status" value="1"/>
</dbReference>
<dbReference type="SMART" id="SM00357">
    <property type="entry name" value="CSP"/>
    <property type="match status" value="1"/>
</dbReference>
<dbReference type="InterPro" id="IPR050180">
    <property type="entry name" value="RNR_Ribonuclease"/>
</dbReference>
<dbReference type="EMBL" id="CP002077">
    <property type="protein sequence ID" value="ADK87230.1"/>
    <property type="molecule type" value="Genomic_DNA"/>
</dbReference>
<dbReference type="NCBIfam" id="TIGR00358">
    <property type="entry name" value="3_prime_RNase"/>
    <property type="match status" value="1"/>
</dbReference>
<comment type="function">
    <text evidence="7">3'-5' exoribonuclease that releases 5'-nucleoside monophosphates and is involved in maturation of structured RNAs.</text>
</comment>
<evidence type="ECO:0000256" key="7">
    <source>
        <dbReference type="HAMAP-Rule" id="MF_01895"/>
    </source>
</evidence>
<dbReference type="Proteomes" id="UP000007756">
    <property type="component" value="Chromosome"/>
</dbReference>